<name>A0A814N079_9BILA</name>
<gene>
    <name evidence="1" type="ORF">OXX778_LOCUS20378</name>
</gene>
<evidence type="ECO:0000313" key="2">
    <source>
        <dbReference type="Proteomes" id="UP000663879"/>
    </source>
</evidence>
<comment type="caution">
    <text evidence="1">The sequence shown here is derived from an EMBL/GenBank/DDBJ whole genome shotgun (WGS) entry which is preliminary data.</text>
</comment>
<keyword evidence="2" id="KW-1185">Reference proteome</keyword>
<protein>
    <submittedName>
        <fullName evidence="1">Uncharacterized protein</fullName>
    </submittedName>
</protein>
<evidence type="ECO:0000313" key="1">
    <source>
        <dbReference type="EMBL" id="CAF1084925.1"/>
    </source>
</evidence>
<organism evidence="1 2">
    <name type="scientific">Brachionus calyciflorus</name>
    <dbReference type="NCBI Taxonomy" id="104777"/>
    <lineage>
        <taxon>Eukaryota</taxon>
        <taxon>Metazoa</taxon>
        <taxon>Spiralia</taxon>
        <taxon>Gnathifera</taxon>
        <taxon>Rotifera</taxon>
        <taxon>Eurotatoria</taxon>
        <taxon>Monogononta</taxon>
        <taxon>Pseudotrocha</taxon>
        <taxon>Ploima</taxon>
        <taxon>Brachionidae</taxon>
        <taxon>Brachionus</taxon>
    </lineage>
</organism>
<feature type="non-terminal residue" evidence="1">
    <location>
        <position position="28"/>
    </location>
</feature>
<dbReference type="Proteomes" id="UP000663879">
    <property type="component" value="Unassembled WGS sequence"/>
</dbReference>
<accession>A0A814N079</accession>
<proteinExistence type="predicted"/>
<sequence length="28" mass="3391">MYNDYGLFNIKRIYTHKNQPCDKLLAKC</sequence>
<dbReference type="EMBL" id="CAJNOC010006741">
    <property type="protein sequence ID" value="CAF1084925.1"/>
    <property type="molecule type" value="Genomic_DNA"/>
</dbReference>
<dbReference type="AlphaFoldDB" id="A0A814N079"/>
<reference evidence="1" key="1">
    <citation type="submission" date="2021-02" db="EMBL/GenBank/DDBJ databases">
        <authorList>
            <person name="Nowell W R."/>
        </authorList>
    </citation>
    <scope>NUCLEOTIDE SEQUENCE</scope>
    <source>
        <strain evidence="1">Ploen Becks lab</strain>
    </source>
</reference>